<comment type="caution">
    <text evidence="7">The sequence shown here is derived from an EMBL/GenBank/DDBJ whole genome shotgun (WGS) entry which is preliminary data.</text>
</comment>
<evidence type="ECO:0000256" key="2">
    <source>
        <dbReference type="ARBA" id="ARBA00022692"/>
    </source>
</evidence>
<protein>
    <recommendedName>
        <fullName evidence="9">RTA1-domain-containing protein</fullName>
    </recommendedName>
</protein>
<feature type="transmembrane region" description="Helical" evidence="5">
    <location>
        <begin position="236"/>
        <end position="254"/>
    </location>
</feature>
<dbReference type="EMBL" id="JACAZH010000002">
    <property type="protein sequence ID" value="KAF7374495.1"/>
    <property type="molecule type" value="Genomic_DNA"/>
</dbReference>
<dbReference type="PANTHER" id="PTHR31465">
    <property type="entry name" value="PROTEIN RTA1-RELATED"/>
    <property type="match status" value="1"/>
</dbReference>
<keyword evidence="8" id="KW-1185">Reference proteome</keyword>
<feature type="transmembrane region" description="Helical" evidence="5">
    <location>
        <begin position="181"/>
        <end position="204"/>
    </location>
</feature>
<feature type="transmembrane region" description="Helical" evidence="5">
    <location>
        <begin position="274"/>
        <end position="294"/>
    </location>
</feature>
<feature type="chain" id="PRO_5035003086" description="RTA1-domain-containing protein" evidence="6">
    <location>
        <begin position="20"/>
        <end position="310"/>
    </location>
</feature>
<dbReference type="InterPro" id="IPR007568">
    <property type="entry name" value="RTA1"/>
</dbReference>
<evidence type="ECO:0000313" key="8">
    <source>
        <dbReference type="Proteomes" id="UP000623467"/>
    </source>
</evidence>
<feature type="transmembrane region" description="Helical" evidence="5">
    <location>
        <begin position="43"/>
        <end position="61"/>
    </location>
</feature>
<evidence type="ECO:0000313" key="7">
    <source>
        <dbReference type="EMBL" id="KAF7374495.1"/>
    </source>
</evidence>
<comment type="subcellular location">
    <subcellularLocation>
        <location evidence="1">Membrane</location>
        <topology evidence="1">Multi-pass membrane protein</topology>
    </subcellularLocation>
</comment>
<sequence length="310" mass="34883">MSRLLRALIFTACFATVLAASGDDRDPNTQPIGGYVPKKSLSYIALILFGISGLIHWIYFFTATPRRAFIVTLPLGMTAMATGFILRVLYANPPFTLGKYVATDLFILLSPCLFLATDYMLLSHLARSFDEEVSNRCLIIRDSRITKIFVWSDVITFLLQSGGGGLEATKNASTANLGNKIALIGLVLQAVSFGLFTIVLIVFAQRVSKHYPELWRPKNPRPFKVFSQKTIDDWRIVVYLMYITCIGILIRSIFRVAEFAGGFNGTISTHEGYFYVFDSLPLWISMTLYCIVWPTRAMPRRSERLELGSR</sequence>
<feature type="transmembrane region" description="Helical" evidence="5">
    <location>
        <begin position="68"/>
        <end position="90"/>
    </location>
</feature>
<evidence type="ECO:0000256" key="6">
    <source>
        <dbReference type="SAM" id="SignalP"/>
    </source>
</evidence>
<dbReference type="GO" id="GO:0016020">
    <property type="term" value="C:membrane"/>
    <property type="evidence" value="ECO:0007669"/>
    <property type="project" value="UniProtKB-SubCell"/>
</dbReference>
<dbReference type="Proteomes" id="UP000623467">
    <property type="component" value="Unassembled WGS sequence"/>
</dbReference>
<keyword evidence="2 5" id="KW-0812">Transmembrane</keyword>
<feature type="signal peptide" evidence="6">
    <location>
        <begin position="1"/>
        <end position="19"/>
    </location>
</feature>
<organism evidence="7 8">
    <name type="scientific">Mycena sanguinolenta</name>
    <dbReference type="NCBI Taxonomy" id="230812"/>
    <lineage>
        <taxon>Eukaryota</taxon>
        <taxon>Fungi</taxon>
        <taxon>Dikarya</taxon>
        <taxon>Basidiomycota</taxon>
        <taxon>Agaricomycotina</taxon>
        <taxon>Agaricomycetes</taxon>
        <taxon>Agaricomycetidae</taxon>
        <taxon>Agaricales</taxon>
        <taxon>Marasmiineae</taxon>
        <taxon>Mycenaceae</taxon>
        <taxon>Mycena</taxon>
    </lineage>
</organism>
<feature type="transmembrane region" description="Helical" evidence="5">
    <location>
        <begin position="105"/>
        <end position="127"/>
    </location>
</feature>
<gene>
    <name evidence="7" type="ORF">MSAN_00334100</name>
</gene>
<reference evidence="7" key="1">
    <citation type="submission" date="2020-05" db="EMBL/GenBank/DDBJ databases">
        <title>Mycena genomes resolve the evolution of fungal bioluminescence.</title>
        <authorList>
            <person name="Tsai I.J."/>
        </authorList>
    </citation>
    <scope>NUCLEOTIDE SEQUENCE</scope>
    <source>
        <strain evidence="7">160909Yilan</strain>
    </source>
</reference>
<evidence type="ECO:0000256" key="4">
    <source>
        <dbReference type="ARBA" id="ARBA00023136"/>
    </source>
</evidence>
<evidence type="ECO:0000256" key="3">
    <source>
        <dbReference type="ARBA" id="ARBA00022989"/>
    </source>
</evidence>
<dbReference type="Pfam" id="PF04479">
    <property type="entry name" value="RTA1"/>
    <property type="match status" value="1"/>
</dbReference>
<dbReference type="PANTHER" id="PTHR31465:SF1">
    <property type="entry name" value="PROTEIN RTA1-RELATED"/>
    <property type="match status" value="1"/>
</dbReference>
<proteinExistence type="predicted"/>
<evidence type="ECO:0008006" key="9">
    <source>
        <dbReference type="Google" id="ProtNLM"/>
    </source>
</evidence>
<dbReference type="OrthoDB" id="3358017at2759"/>
<evidence type="ECO:0000256" key="1">
    <source>
        <dbReference type="ARBA" id="ARBA00004141"/>
    </source>
</evidence>
<keyword evidence="4 5" id="KW-0472">Membrane</keyword>
<name>A0A8H6ZF45_9AGAR</name>
<feature type="transmembrane region" description="Helical" evidence="5">
    <location>
        <begin position="148"/>
        <end position="166"/>
    </location>
</feature>
<dbReference type="AlphaFoldDB" id="A0A8H6ZF45"/>
<evidence type="ECO:0000256" key="5">
    <source>
        <dbReference type="SAM" id="Phobius"/>
    </source>
</evidence>
<keyword evidence="6" id="KW-0732">Signal</keyword>
<accession>A0A8H6ZF45</accession>
<keyword evidence="3 5" id="KW-1133">Transmembrane helix</keyword>